<evidence type="ECO:0000313" key="1">
    <source>
        <dbReference type="EMBL" id="KIK80887.1"/>
    </source>
</evidence>
<dbReference type="HOGENOM" id="CLU_006344_16_0_1"/>
<accession>A0A0D0CDZ9</accession>
<dbReference type="OrthoDB" id="3187773at2759"/>
<proteinExistence type="predicted"/>
<dbReference type="AlphaFoldDB" id="A0A0D0CDZ9"/>
<dbReference type="EMBL" id="KN825911">
    <property type="protein sequence ID" value="KIK80887.1"/>
    <property type="molecule type" value="Genomic_DNA"/>
</dbReference>
<name>A0A0D0CDZ9_9AGAM</name>
<keyword evidence="2" id="KW-1185">Reference proteome</keyword>
<organism evidence="1 2">
    <name type="scientific">Paxillus rubicundulus Ve08.2h10</name>
    <dbReference type="NCBI Taxonomy" id="930991"/>
    <lineage>
        <taxon>Eukaryota</taxon>
        <taxon>Fungi</taxon>
        <taxon>Dikarya</taxon>
        <taxon>Basidiomycota</taxon>
        <taxon>Agaricomycotina</taxon>
        <taxon>Agaricomycetes</taxon>
        <taxon>Agaricomycetidae</taxon>
        <taxon>Boletales</taxon>
        <taxon>Paxilineae</taxon>
        <taxon>Paxillaceae</taxon>
        <taxon>Paxillus</taxon>
    </lineage>
</organism>
<evidence type="ECO:0000313" key="2">
    <source>
        <dbReference type="Proteomes" id="UP000054538"/>
    </source>
</evidence>
<gene>
    <name evidence="1" type="ORF">PAXRUDRAFT_157416</name>
</gene>
<dbReference type="InParanoid" id="A0A0D0CDZ9"/>
<sequence length="146" mass="17267">MQCEYICSCPLWRNESPRLDCIFVTTNPELVGMQGLDVVQFLTFFPFSFRRKKYPCAIVHWFTHSEDPDPNTRMWISWCSSSRIHCILSPDISILHINMIYCAAHLIPVYGTRFIPTRIQPHQPYHIFHAFYVNKFADHHTFEITS</sequence>
<reference evidence="2" key="2">
    <citation type="submission" date="2015-01" db="EMBL/GenBank/DDBJ databases">
        <title>Evolutionary Origins and Diversification of the Mycorrhizal Mutualists.</title>
        <authorList>
            <consortium name="DOE Joint Genome Institute"/>
            <consortium name="Mycorrhizal Genomics Consortium"/>
            <person name="Kohler A."/>
            <person name="Kuo A."/>
            <person name="Nagy L.G."/>
            <person name="Floudas D."/>
            <person name="Copeland A."/>
            <person name="Barry K.W."/>
            <person name="Cichocki N."/>
            <person name="Veneault-Fourrey C."/>
            <person name="LaButti K."/>
            <person name="Lindquist E.A."/>
            <person name="Lipzen A."/>
            <person name="Lundell T."/>
            <person name="Morin E."/>
            <person name="Murat C."/>
            <person name="Riley R."/>
            <person name="Ohm R."/>
            <person name="Sun H."/>
            <person name="Tunlid A."/>
            <person name="Henrissat B."/>
            <person name="Grigoriev I.V."/>
            <person name="Hibbett D.S."/>
            <person name="Martin F."/>
        </authorList>
    </citation>
    <scope>NUCLEOTIDE SEQUENCE [LARGE SCALE GENOMIC DNA]</scope>
    <source>
        <strain evidence="2">Ve08.2h10</strain>
    </source>
</reference>
<dbReference type="STRING" id="930991.A0A0D0CDZ9"/>
<reference evidence="1 2" key="1">
    <citation type="submission" date="2014-04" db="EMBL/GenBank/DDBJ databases">
        <authorList>
            <consortium name="DOE Joint Genome Institute"/>
            <person name="Kuo A."/>
            <person name="Kohler A."/>
            <person name="Jargeat P."/>
            <person name="Nagy L.G."/>
            <person name="Floudas D."/>
            <person name="Copeland A."/>
            <person name="Barry K.W."/>
            <person name="Cichocki N."/>
            <person name="Veneault-Fourrey C."/>
            <person name="LaButti K."/>
            <person name="Lindquist E.A."/>
            <person name="Lipzen A."/>
            <person name="Lundell T."/>
            <person name="Morin E."/>
            <person name="Murat C."/>
            <person name="Sun H."/>
            <person name="Tunlid A."/>
            <person name="Henrissat B."/>
            <person name="Grigoriev I.V."/>
            <person name="Hibbett D.S."/>
            <person name="Martin F."/>
            <person name="Nordberg H.P."/>
            <person name="Cantor M.N."/>
            <person name="Hua S.X."/>
        </authorList>
    </citation>
    <scope>NUCLEOTIDE SEQUENCE [LARGE SCALE GENOMIC DNA]</scope>
    <source>
        <strain evidence="1 2">Ve08.2h10</strain>
    </source>
</reference>
<protein>
    <submittedName>
        <fullName evidence="1">Uncharacterized protein</fullName>
    </submittedName>
</protein>
<dbReference type="Proteomes" id="UP000054538">
    <property type="component" value="Unassembled WGS sequence"/>
</dbReference>